<evidence type="ECO:0000259" key="2">
    <source>
        <dbReference type="SMART" id="SM00754"/>
    </source>
</evidence>
<evidence type="ECO:0000256" key="1">
    <source>
        <dbReference type="SAM" id="SignalP"/>
    </source>
</evidence>
<feature type="domain" description="CHRD" evidence="2">
    <location>
        <begin position="23"/>
        <end position="166"/>
    </location>
</feature>
<accession>A0ABU1WAA1</accession>
<protein>
    <recommendedName>
        <fullName evidence="2">CHRD domain-containing protein</fullName>
    </recommendedName>
</protein>
<dbReference type="InterPro" id="IPR010895">
    <property type="entry name" value="CHRD"/>
</dbReference>
<keyword evidence="1" id="KW-0732">Signal</keyword>
<name>A0ABU1WAA1_9GAMM</name>
<dbReference type="Proteomes" id="UP001251524">
    <property type="component" value="Unassembled WGS sequence"/>
</dbReference>
<feature type="signal peptide" evidence="1">
    <location>
        <begin position="1"/>
        <end position="20"/>
    </location>
</feature>
<dbReference type="RefSeq" id="WP_310060742.1">
    <property type="nucleotide sequence ID" value="NZ_JAVDVY010000001.1"/>
</dbReference>
<dbReference type="Pfam" id="PF07452">
    <property type="entry name" value="CHRD"/>
    <property type="match status" value="1"/>
</dbReference>
<feature type="chain" id="PRO_5046078572" description="CHRD domain-containing protein" evidence="1">
    <location>
        <begin position="21"/>
        <end position="176"/>
    </location>
</feature>
<organism evidence="3 4">
    <name type="scientific">Lysobacter niastensis</name>
    <dbReference type="NCBI Taxonomy" id="380629"/>
    <lineage>
        <taxon>Bacteria</taxon>
        <taxon>Pseudomonadati</taxon>
        <taxon>Pseudomonadota</taxon>
        <taxon>Gammaproteobacteria</taxon>
        <taxon>Lysobacterales</taxon>
        <taxon>Lysobacteraceae</taxon>
        <taxon>Lysobacter</taxon>
    </lineage>
</organism>
<proteinExistence type="predicted"/>
<keyword evidence="4" id="KW-1185">Reference proteome</keyword>
<dbReference type="SMART" id="SM00754">
    <property type="entry name" value="CHRD"/>
    <property type="match status" value="1"/>
</dbReference>
<evidence type="ECO:0000313" key="3">
    <source>
        <dbReference type="EMBL" id="MDR7134483.1"/>
    </source>
</evidence>
<sequence length="176" mass="17975">MRLTALLAMAALLPITAAQADNKVFKAELVGEQEVPAISTGASGGFKARVTNDGQSIQYELAYADLEGGNVLQAHIHIGQKSVNGGIAAFLCTNLGNGPVGTQPCPAPPAVITGTITAADVVGPNGQGVAPGQLDELIRALRGGFAYANVHTVTYPGGEIRSQLGHDHGNGHDNDD</sequence>
<gene>
    <name evidence="3" type="ORF">J2X06_001667</name>
</gene>
<evidence type="ECO:0000313" key="4">
    <source>
        <dbReference type="Proteomes" id="UP001251524"/>
    </source>
</evidence>
<reference evidence="3 4" key="1">
    <citation type="submission" date="2023-07" db="EMBL/GenBank/DDBJ databases">
        <title>Sorghum-associated microbial communities from plants grown in Nebraska, USA.</title>
        <authorList>
            <person name="Schachtman D."/>
        </authorList>
    </citation>
    <scope>NUCLEOTIDE SEQUENCE [LARGE SCALE GENOMIC DNA]</scope>
    <source>
        <strain evidence="3 4">BE198</strain>
    </source>
</reference>
<dbReference type="EMBL" id="JAVDVY010000001">
    <property type="protein sequence ID" value="MDR7134483.1"/>
    <property type="molecule type" value="Genomic_DNA"/>
</dbReference>
<comment type="caution">
    <text evidence="3">The sequence shown here is derived from an EMBL/GenBank/DDBJ whole genome shotgun (WGS) entry which is preliminary data.</text>
</comment>